<feature type="compositionally biased region" description="Polar residues" evidence="1">
    <location>
        <begin position="186"/>
        <end position="196"/>
    </location>
</feature>
<feature type="compositionally biased region" description="Polar residues" evidence="1">
    <location>
        <begin position="139"/>
        <end position="149"/>
    </location>
</feature>
<feature type="compositionally biased region" description="Low complexity" evidence="1">
    <location>
        <begin position="128"/>
        <end position="138"/>
    </location>
</feature>
<organism evidence="2 3">
    <name type="scientific">Colocasia esculenta</name>
    <name type="common">Wild taro</name>
    <name type="synonym">Arum esculentum</name>
    <dbReference type="NCBI Taxonomy" id="4460"/>
    <lineage>
        <taxon>Eukaryota</taxon>
        <taxon>Viridiplantae</taxon>
        <taxon>Streptophyta</taxon>
        <taxon>Embryophyta</taxon>
        <taxon>Tracheophyta</taxon>
        <taxon>Spermatophyta</taxon>
        <taxon>Magnoliopsida</taxon>
        <taxon>Liliopsida</taxon>
        <taxon>Araceae</taxon>
        <taxon>Aroideae</taxon>
        <taxon>Colocasieae</taxon>
        <taxon>Colocasia</taxon>
    </lineage>
</organism>
<dbReference type="EMBL" id="NMUH01000038">
    <property type="protein sequence ID" value="MQL69472.1"/>
    <property type="molecule type" value="Genomic_DNA"/>
</dbReference>
<dbReference type="Proteomes" id="UP000652761">
    <property type="component" value="Unassembled WGS sequence"/>
</dbReference>
<dbReference type="AlphaFoldDB" id="A0A843TAW5"/>
<feature type="compositionally biased region" description="Low complexity" evidence="1">
    <location>
        <begin position="71"/>
        <end position="87"/>
    </location>
</feature>
<feature type="compositionally biased region" description="Basic residues" evidence="1">
    <location>
        <begin position="151"/>
        <end position="162"/>
    </location>
</feature>
<comment type="caution">
    <text evidence="2">The sequence shown here is derived from an EMBL/GenBank/DDBJ whole genome shotgun (WGS) entry which is preliminary data.</text>
</comment>
<reference evidence="2" key="1">
    <citation type="submission" date="2017-07" db="EMBL/GenBank/DDBJ databases">
        <title>Taro Niue Genome Assembly and Annotation.</title>
        <authorList>
            <person name="Atibalentja N."/>
            <person name="Keating K."/>
            <person name="Fields C.J."/>
        </authorList>
    </citation>
    <scope>NUCLEOTIDE SEQUENCE</scope>
    <source>
        <strain evidence="2">Niue_2</strain>
        <tissue evidence="2">Leaf</tissue>
    </source>
</reference>
<accession>A0A843TAW5</accession>
<evidence type="ECO:0000256" key="1">
    <source>
        <dbReference type="SAM" id="MobiDB-lite"/>
    </source>
</evidence>
<feature type="non-terminal residue" evidence="2">
    <location>
        <position position="1"/>
    </location>
</feature>
<protein>
    <submittedName>
        <fullName evidence="2">Uncharacterized protein</fullName>
    </submittedName>
</protein>
<feature type="region of interest" description="Disordered" evidence="1">
    <location>
        <begin position="186"/>
        <end position="209"/>
    </location>
</feature>
<name>A0A843TAW5_COLES</name>
<evidence type="ECO:0000313" key="2">
    <source>
        <dbReference type="EMBL" id="MQL69472.1"/>
    </source>
</evidence>
<gene>
    <name evidence="2" type="ORF">Taro_001755</name>
</gene>
<feature type="compositionally biased region" description="Basic and acidic residues" evidence="1">
    <location>
        <begin position="197"/>
        <end position="209"/>
    </location>
</feature>
<sequence>MSSRSQEAEVAGPSGSSVQGTEGATGPSEPSFQVEVVIEPSGPSPFIDPPADMETGTEADHAEIPPEDMSEQTPTPSTPTASFTAPSAPEPSKKPLPKHISSPTPFIDEPASSPTPPPSIPTIHSEVPPTSTSSPGPSICTNAQSQALSKQVKKITKSKRQGHLSTDTKDLSTDLTGVICQKTHSSGSLHLSTDGKSTIDRSHSPEHPDFCRLHKREHLSTDGLRLSTDLTELKIHTSICCKLTIACRQMAKTCRQTEYNSNYGKFLSYPRRKFRTQATTIKNPRATPSFTRVAAVLLQTAAQSPKDPSIQQFLKEERRGFNLLHRLKAFKSKIELPP</sequence>
<evidence type="ECO:0000313" key="3">
    <source>
        <dbReference type="Proteomes" id="UP000652761"/>
    </source>
</evidence>
<proteinExistence type="predicted"/>
<keyword evidence="3" id="KW-1185">Reference proteome</keyword>
<feature type="region of interest" description="Disordered" evidence="1">
    <location>
        <begin position="1"/>
        <end position="169"/>
    </location>
</feature>